<protein>
    <recommendedName>
        <fullName evidence="3">Reverse transcriptase domain-containing protein</fullName>
    </recommendedName>
</protein>
<evidence type="ECO:0000313" key="2">
    <source>
        <dbReference type="Proteomes" id="UP001303046"/>
    </source>
</evidence>
<evidence type="ECO:0008006" key="3">
    <source>
        <dbReference type="Google" id="ProtNLM"/>
    </source>
</evidence>
<reference evidence="1 2" key="1">
    <citation type="submission" date="2023-08" db="EMBL/GenBank/DDBJ databases">
        <title>A Necator americanus chromosomal reference genome.</title>
        <authorList>
            <person name="Ilik V."/>
            <person name="Petrzelkova K.J."/>
            <person name="Pardy F."/>
            <person name="Fuh T."/>
            <person name="Niatou-Singa F.S."/>
            <person name="Gouil Q."/>
            <person name="Baker L."/>
            <person name="Ritchie M.E."/>
            <person name="Jex A.R."/>
            <person name="Gazzola D."/>
            <person name="Li H."/>
            <person name="Toshio Fujiwara R."/>
            <person name="Zhan B."/>
            <person name="Aroian R.V."/>
            <person name="Pafco B."/>
            <person name="Schwarz E.M."/>
        </authorList>
    </citation>
    <scope>NUCLEOTIDE SEQUENCE [LARGE SCALE GENOMIC DNA]</scope>
    <source>
        <strain evidence="1 2">Aroian</strain>
        <tissue evidence="1">Whole animal</tissue>
    </source>
</reference>
<evidence type="ECO:0000313" key="1">
    <source>
        <dbReference type="EMBL" id="KAK6756976.1"/>
    </source>
</evidence>
<keyword evidence="2" id="KW-1185">Reference proteome</keyword>
<dbReference type="EMBL" id="JAVFWL010000005">
    <property type="protein sequence ID" value="KAK6756976.1"/>
    <property type="molecule type" value="Genomic_DNA"/>
</dbReference>
<gene>
    <name evidence="1" type="primary">Necator_chrV.g19835</name>
    <name evidence="1" type="ORF">RB195_015043</name>
</gene>
<accession>A0ABR1E4H5</accession>
<name>A0ABR1E4H5_NECAM</name>
<organism evidence="1 2">
    <name type="scientific">Necator americanus</name>
    <name type="common">Human hookworm</name>
    <dbReference type="NCBI Taxonomy" id="51031"/>
    <lineage>
        <taxon>Eukaryota</taxon>
        <taxon>Metazoa</taxon>
        <taxon>Ecdysozoa</taxon>
        <taxon>Nematoda</taxon>
        <taxon>Chromadorea</taxon>
        <taxon>Rhabditida</taxon>
        <taxon>Rhabditina</taxon>
        <taxon>Rhabditomorpha</taxon>
        <taxon>Strongyloidea</taxon>
        <taxon>Ancylostomatidae</taxon>
        <taxon>Bunostominae</taxon>
        <taxon>Necator</taxon>
    </lineage>
</organism>
<dbReference type="Proteomes" id="UP001303046">
    <property type="component" value="Unassembled WGS sequence"/>
</dbReference>
<proteinExistence type="predicted"/>
<comment type="caution">
    <text evidence="1">The sequence shown here is derived from an EMBL/GenBank/DDBJ whole genome shotgun (WGS) entry which is preliminary data.</text>
</comment>
<sequence length="338" mass="39227">MSTPGERNILPKLMGLESCNPPMEREIPEINWDLFATLAGFWEDTVVDNIDVEYERLGEHLLDCTRKAKSFKTTKRRLSLGGFETLELHLRKMDMSFQRFRWKASKTVMFYEKGDAQDIGNYRPICLLSVIYKLFISVIPNRKERTLDEEKPCEQARFWKGFNRSGHGGLGQPRVPTPYIKILHELYSDLCEDEWHDMGVNVDVCNVMYLHYLLLADDIVLITSSINHEERMLAGFDETCKTIGLQLTQDDVFEEQIGREINVVNNLTSELGRRKRAAWGAFKSIEYVVNRTKNIRLRAAHLFNTMVLRGLTNASETWAFRKREENAISVIEHMELKG</sequence>